<feature type="transmembrane region" description="Helical" evidence="2">
    <location>
        <begin position="115"/>
        <end position="133"/>
    </location>
</feature>
<feature type="transmembrane region" description="Helical" evidence="2">
    <location>
        <begin position="196"/>
        <end position="222"/>
    </location>
</feature>
<dbReference type="OrthoDB" id="9812260at2"/>
<dbReference type="GO" id="GO:0003824">
    <property type="term" value="F:catalytic activity"/>
    <property type="evidence" value="ECO:0007669"/>
    <property type="project" value="UniProtKB-ARBA"/>
</dbReference>
<keyword evidence="2" id="KW-1133">Transmembrane helix</keyword>
<sequence>MSWKEFPDLLAVGLLIYAFVSVSRPAGGLTTRLWLAGWICIELHFAAYSFLDVSGTGGLIADIFGTAALTWCAELFGWSMDPLPQRWGSRLLFWAMSAVYTLYITLASLTSVPHWVMVMAASLFACVPLAIVMATPHRQRPGSRWIAVGLNVALAAALLRWQFSAHGPDLMVVMPLFVVYFTCCLQFAFSKQRRTGGFVVTLLGLLAWSLVFPLGLTFDVFFPTVQVGAEVWNLPKYLVAVGMILLLLEGQLKRNQHLAHHDALTGLPNRRLFQDRINGALERARQRQARMAMLAIDLDGFKQVNDTLGHHAGDEVLRHVARLFTARLRRIDTLARTGGDEFSVVLEGPITRHEATRVAGVLRQLLETPLSASGQNIQIGASIGLAMFPDDAQTLDDLCILADERMYEAKRSGSGSV</sequence>
<feature type="domain" description="GGDEF" evidence="3">
    <location>
        <begin position="289"/>
        <end position="417"/>
    </location>
</feature>
<dbReference type="RefSeq" id="WP_115493944.1">
    <property type="nucleotide sequence ID" value="NZ_QRBE01000001.1"/>
</dbReference>
<feature type="transmembrane region" description="Helical" evidence="2">
    <location>
        <begin position="6"/>
        <end position="26"/>
    </location>
</feature>
<dbReference type="EMBL" id="QRBE01000001">
    <property type="protein sequence ID" value="RDS84923.1"/>
    <property type="molecule type" value="Genomic_DNA"/>
</dbReference>
<dbReference type="InterPro" id="IPR052163">
    <property type="entry name" value="DGC-Regulatory_Protein"/>
</dbReference>
<dbReference type="InterPro" id="IPR043128">
    <property type="entry name" value="Rev_trsase/Diguanyl_cyclase"/>
</dbReference>
<dbReference type="FunFam" id="3.30.70.270:FF:000001">
    <property type="entry name" value="Diguanylate cyclase domain protein"/>
    <property type="match status" value="1"/>
</dbReference>
<keyword evidence="2" id="KW-0472">Membrane</keyword>
<accession>A0A370X923</accession>
<dbReference type="PANTHER" id="PTHR46663:SF2">
    <property type="entry name" value="GGDEF DOMAIN-CONTAINING PROTEIN"/>
    <property type="match status" value="1"/>
</dbReference>
<reference evidence="4 5" key="1">
    <citation type="submission" date="2018-07" db="EMBL/GenBank/DDBJ databases">
        <title>Dyella monticola sp. nov. and Dyella psychrodurans sp. nov. isolated from monsoon evergreen broad-leaved forest soil of Dinghu Mountain, China.</title>
        <authorList>
            <person name="Gao Z."/>
            <person name="Qiu L."/>
        </authorList>
    </citation>
    <scope>NUCLEOTIDE SEQUENCE [LARGE SCALE GENOMIC DNA]</scope>
    <source>
        <strain evidence="4 5">4G-K06</strain>
    </source>
</reference>
<dbReference type="Pfam" id="PF00990">
    <property type="entry name" value="GGDEF"/>
    <property type="match status" value="1"/>
</dbReference>
<feature type="transmembrane region" description="Helical" evidence="2">
    <location>
        <begin position="91"/>
        <end position="109"/>
    </location>
</feature>
<comment type="cofactor">
    <cofactor evidence="1">
        <name>Mg(2+)</name>
        <dbReference type="ChEBI" id="CHEBI:18420"/>
    </cofactor>
</comment>
<keyword evidence="5" id="KW-1185">Reference proteome</keyword>
<dbReference type="InterPro" id="IPR029787">
    <property type="entry name" value="Nucleotide_cyclase"/>
</dbReference>
<dbReference type="PROSITE" id="PS50887">
    <property type="entry name" value="GGDEF"/>
    <property type="match status" value="1"/>
</dbReference>
<evidence type="ECO:0000313" key="4">
    <source>
        <dbReference type="EMBL" id="RDS84923.1"/>
    </source>
</evidence>
<gene>
    <name evidence="4" type="ORF">DWU98_02940</name>
</gene>
<protein>
    <submittedName>
        <fullName evidence="4">GGDEF domain-containing protein</fullName>
    </submittedName>
</protein>
<comment type="caution">
    <text evidence="4">The sequence shown here is derived from an EMBL/GenBank/DDBJ whole genome shotgun (WGS) entry which is preliminary data.</text>
</comment>
<name>A0A370X923_9GAMM</name>
<dbReference type="InterPro" id="IPR000160">
    <property type="entry name" value="GGDEF_dom"/>
</dbReference>
<evidence type="ECO:0000256" key="2">
    <source>
        <dbReference type="SAM" id="Phobius"/>
    </source>
</evidence>
<dbReference type="SUPFAM" id="SSF55073">
    <property type="entry name" value="Nucleotide cyclase"/>
    <property type="match status" value="1"/>
</dbReference>
<proteinExistence type="predicted"/>
<dbReference type="NCBIfam" id="TIGR00254">
    <property type="entry name" value="GGDEF"/>
    <property type="match status" value="1"/>
</dbReference>
<feature type="transmembrane region" description="Helical" evidence="2">
    <location>
        <begin position="170"/>
        <end position="189"/>
    </location>
</feature>
<feature type="transmembrane region" description="Helical" evidence="2">
    <location>
        <begin position="234"/>
        <end position="252"/>
    </location>
</feature>
<evidence type="ECO:0000256" key="1">
    <source>
        <dbReference type="ARBA" id="ARBA00001946"/>
    </source>
</evidence>
<evidence type="ECO:0000313" key="5">
    <source>
        <dbReference type="Proteomes" id="UP000254258"/>
    </source>
</evidence>
<dbReference type="Proteomes" id="UP000254258">
    <property type="component" value="Unassembled WGS sequence"/>
</dbReference>
<feature type="transmembrane region" description="Helical" evidence="2">
    <location>
        <begin position="57"/>
        <end position="79"/>
    </location>
</feature>
<feature type="transmembrane region" description="Helical" evidence="2">
    <location>
        <begin position="145"/>
        <end position="164"/>
    </location>
</feature>
<dbReference type="CDD" id="cd01949">
    <property type="entry name" value="GGDEF"/>
    <property type="match status" value="1"/>
</dbReference>
<dbReference type="PANTHER" id="PTHR46663">
    <property type="entry name" value="DIGUANYLATE CYCLASE DGCT-RELATED"/>
    <property type="match status" value="1"/>
</dbReference>
<dbReference type="SMART" id="SM00267">
    <property type="entry name" value="GGDEF"/>
    <property type="match status" value="1"/>
</dbReference>
<dbReference type="Gene3D" id="3.30.70.270">
    <property type="match status" value="1"/>
</dbReference>
<feature type="transmembrane region" description="Helical" evidence="2">
    <location>
        <begin position="33"/>
        <end position="51"/>
    </location>
</feature>
<keyword evidence="2" id="KW-0812">Transmembrane</keyword>
<dbReference type="AlphaFoldDB" id="A0A370X923"/>
<organism evidence="4 5">
    <name type="scientific">Dyella monticola</name>
    <dbReference type="NCBI Taxonomy" id="1927958"/>
    <lineage>
        <taxon>Bacteria</taxon>
        <taxon>Pseudomonadati</taxon>
        <taxon>Pseudomonadota</taxon>
        <taxon>Gammaproteobacteria</taxon>
        <taxon>Lysobacterales</taxon>
        <taxon>Rhodanobacteraceae</taxon>
        <taxon>Dyella</taxon>
    </lineage>
</organism>
<evidence type="ECO:0000259" key="3">
    <source>
        <dbReference type="PROSITE" id="PS50887"/>
    </source>
</evidence>